<comment type="caution">
    <text evidence="5">The sequence shown here is derived from an EMBL/GenBank/DDBJ whole genome shotgun (WGS) entry which is preliminary data.</text>
</comment>
<dbReference type="Gene3D" id="2.60.120.40">
    <property type="match status" value="1"/>
</dbReference>
<dbReference type="GO" id="GO:0005581">
    <property type="term" value="C:collagen trimer"/>
    <property type="evidence" value="ECO:0007669"/>
    <property type="project" value="UniProtKB-KW"/>
</dbReference>
<name>A0A8B6FRE6_MYTGA</name>
<dbReference type="EMBL" id="UYJE01007376">
    <property type="protein sequence ID" value="VDI54160.1"/>
    <property type="molecule type" value="Genomic_DNA"/>
</dbReference>
<feature type="signal peptide" evidence="3">
    <location>
        <begin position="1"/>
        <end position="21"/>
    </location>
</feature>
<organism evidence="5 6">
    <name type="scientific">Mytilus galloprovincialis</name>
    <name type="common">Mediterranean mussel</name>
    <dbReference type="NCBI Taxonomy" id="29158"/>
    <lineage>
        <taxon>Eukaryota</taxon>
        <taxon>Metazoa</taxon>
        <taxon>Spiralia</taxon>
        <taxon>Lophotrochozoa</taxon>
        <taxon>Mollusca</taxon>
        <taxon>Bivalvia</taxon>
        <taxon>Autobranchia</taxon>
        <taxon>Pteriomorphia</taxon>
        <taxon>Mytilida</taxon>
        <taxon>Mytiloidea</taxon>
        <taxon>Mytilidae</taxon>
        <taxon>Mytilinae</taxon>
        <taxon>Mytilus</taxon>
    </lineage>
</organism>
<dbReference type="InterPro" id="IPR001073">
    <property type="entry name" value="C1q_dom"/>
</dbReference>
<dbReference type="AlphaFoldDB" id="A0A8B6FRE6"/>
<dbReference type="PANTHER" id="PTHR15427:SF33">
    <property type="entry name" value="COLLAGEN IV NC1 DOMAIN-CONTAINING PROTEIN"/>
    <property type="match status" value="1"/>
</dbReference>
<dbReference type="SUPFAM" id="SSF49842">
    <property type="entry name" value="TNF-like"/>
    <property type="match status" value="1"/>
</dbReference>
<keyword evidence="2" id="KW-0964">Secreted</keyword>
<keyword evidence="6" id="KW-1185">Reference proteome</keyword>
<evidence type="ECO:0000313" key="5">
    <source>
        <dbReference type="EMBL" id="VDI54160.1"/>
    </source>
</evidence>
<sequence>MNFVRTLIILLSISFIGTSSSSIGSEFESSLSCSKFHFEEKVLEKLLRLELKMDTWEKSMTFKLDEINNIKTQTETFVQSIQDAQIRDQTRFNKSYQETVEHFKTQATNETDIYGDQMNALLESFSSKIEGFTEAENKRESVKKSMQLSFDKEQKRFNLSFDQIVENFKESSNKKLQEIIANIQTVVVTGCYGVGDIVPAGSLKFPDIKTSIGVSDLSLFKSTGKFTCQVPGYYYIAVTIMSLHSNLKIEIMRNSTAIHWQYVTTYYKDRSYWRSGAAVVALKLKYNDNVWIKQVSPKYIYQSCLTIFKIN</sequence>
<evidence type="ECO:0000256" key="3">
    <source>
        <dbReference type="SAM" id="SignalP"/>
    </source>
</evidence>
<evidence type="ECO:0000313" key="6">
    <source>
        <dbReference type="Proteomes" id="UP000596742"/>
    </source>
</evidence>
<protein>
    <recommendedName>
        <fullName evidence="4">C1q domain-containing protein</fullName>
    </recommendedName>
</protein>
<feature type="chain" id="PRO_5032286371" description="C1q domain-containing protein" evidence="3">
    <location>
        <begin position="22"/>
        <end position="311"/>
    </location>
</feature>
<dbReference type="InterPro" id="IPR050392">
    <property type="entry name" value="Collagen/C1q_domain"/>
</dbReference>
<evidence type="ECO:0000256" key="2">
    <source>
        <dbReference type="ARBA" id="ARBA00022525"/>
    </source>
</evidence>
<accession>A0A8B6FRE6</accession>
<gene>
    <name evidence="5" type="ORF">MGAL_10B016102</name>
</gene>
<evidence type="ECO:0000259" key="4">
    <source>
        <dbReference type="SMART" id="SM00110"/>
    </source>
</evidence>
<evidence type="ECO:0000256" key="1">
    <source>
        <dbReference type="ARBA" id="ARBA00004613"/>
    </source>
</evidence>
<dbReference type="PANTHER" id="PTHR15427">
    <property type="entry name" value="EMILIN ELASTIN MICROFIBRIL INTERFACE-LOCATED PROTEIN ELASTIN MICROFIBRIL INTERFACER"/>
    <property type="match status" value="1"/>
</dbReference>
<dbReference type="OrthoDB" id="10375700at2759"/>
<reference evidence="5" key="1">
    <citation type="submission" date="2018-11" db="EMBL/GenBank/DDBJ databases">
        <authorList>
            <person name="Alioto T."/>
            <person name="Alioto T."/>
        </authorList>
    </citation>
    <scope>NUCLEOTIDE SEQUENCE</scope>
</reference>
<dbReference type="Pfam" id="PF00386">
    <property type="entry name" value="C1q"/>
    <property type="match status" value="1"/>
</dbReference>
<comment type="subcellular location">
    <subcellularLocation>
        <location evidence="1">Secreted</location>
    </subcellularLocation>
</comment>
<keyword evidence="3" id="KW-0732">Signal</keyword>
<dbReference type="SMART" id="SM00110">
    <property type="entry name" value="C1Q"/>
    <property type="match status" value="1"/>
</dbReference>
<proteinExistence type="predicted"/>
<feature type="domain" description="C1q" evidence="4">
    <location>
        <begin position="192"/>
        <end position="306"/>
    </location>
</feature>
<dbReference type="Proteomes" id="UP000596742">
    <property type="component" value="Unassembled WGS sequence"/>
</dbReference>
<dbReference type="InterPro" id="IPR008983">
    <property type="entry name" value="Tumour_necrosis_fac-like_dom"/>
</dbReference>